<dbReference type="EMBL" id="JBJUIK010000004">
    <property type="protein sequence ID" value="KAL3530978.1"/>
    <property type="molecule type" value="Genomic_DNA"/>
</dbReference>
<comment type="caution">
    <text evidence="2">The sequence shown here is derived from an EMBL/GenBank/DDBJ whole genome shotgun (WGS) entry which is preliminary data.</text>
</comment>
<proteinExistence type="predicted"/>
<feature type="compositionally biased region" description="Basic residues" evidence="1">
    <location>
        <begin position="135"/>
        <end position="150"/>
    </location>
</feature>
<dbReference type="InterPro" id="IPR053057">
    <property type="entry name" value="XLG_GTP-binding"/>
</dbReference>
<name>A0ABD3AHT7_9GENT</name>
<dbReference type="PANTHER" id="PTHR36486">
    <property type="entry name" value="OS01G0977800 PROTEIN"/>
    <property type="match status" value="1"/>
</dbReference>
<evidence type="ECO:0000313" key="2">
    <source>
        <dbReference type="EMBL" id="KAL3530978.1"/>
    </source>
</evidence>
<gene>
    <name evidence="2" type="ORF">ACH5RR_010300</name>
</gene>
<dbReference type="AlphaFoldDB" id="A0ABD3AHT7"/>
<keyword evidence="3" id="KW-1185">Reference proteome</keyword>
<feature type="region of interest" description="Disordered" evidence="1">
    <location>
        <begin position="125"/>
        <end position="150"/>
    </location>
</feature>
<evidence type="ECO:0000256" key="1">
    <source>
        <dbReference type="SAM" id="MobiDB-lite"/>
    </source>
</evidence>
<accession>A0ABD3AHT7</accession>
<sequence>MGDLAKIAKARADLEELYSGIPDDSVNLTFGDLAEVRPQSVHSSNEKKTPPLDTITKASPRKEEVAPLTKLPSLDFSRGLEASARSDHHIHYQSRHLPHMHHLSHNRDTYNSTPISNHNNNLDLQHDHQAAGGKHNAHYGHDLHHHHHHGIANASPYSQQQHHGVQLQNNSSMVYDDMSQMSGYPGERCGRRRPGIPHSKICTVCSTYIYIFRHRCLVCGRVYCRQCVGIGMGQMTEGRKCIECLGRRFSQRYIKKAGQIGCCMGYPSIVKQQELKWAEKGPKGSGENRYGRSGIPMVSISRNPAPRTPSTRGHNNNNPPSFVSNNSPSSFVMGSPYSPYYSSTNHPLPF</sequence>
<dbReference type="PANTHER" id="PTHR36486:SF2">
    <property type="entry name" value="OS01G0977800 PROTEIN"/>
    <property type="match status" value="1"/>
</dbReference>
<feature type="compositionally biased region" description="Low complexity" evidence="1">
    <location>
        <begin position="315"/>
        <end position="327"/>
    </location>
</feature>
<organism evidence="2 3">
    <name type="scientific">Cinchona calisaya</name>
    <dbReference type="NCBI Taxonomy" id="153742"/>
    <lineage>
        <taxon>Eukaryota</taxon>
        <taxon>Viridiplantae</taxon>
        <taxon>Streptophyta</taxon>
        <taxon>Embryophyta</taxon>
        <taxon>Tracheophyta</taxon>
        <taxon>Spermatophyta</taxon>
        <taxon>Magnoliopsida</taxon>
        <taxon>eudicotyledons</taxon>
        <taxon>Gunneridae</taxon>
        <taxon>Pentapetalae</taxon>
        <taxon>asterids</taxon>
        <taxon>lamiids</taxon>
        <taxon>Gentianales</taxon>
        <taxon>Rubiaceae</taxon>
        <taxon>Cinchonoideae</taxon>
        <taxon>Cinchoneae</taxon>
        <taxon>Cinchona</taxon>
    </lineage>
</organism>
<feature type="region of interest" description="Disordered" evidence="1">
    <location>
        <begin position="278"/>
        <end position="327"/>
    </location>
</feature>
<reference evidence="2 3" key="1">
    <citation type="submission" date="2024-11" db="EMBL/GenBank/DDBJ databases">
        <title>A near-complete genome assembly of Cinchona calisaya.</title>
        <authorList>
            <person name="Lian D.C."/>
            <person name="Zhao X.W."/>
            <person name="Wei L."/>
        </authorList>
    </citation>
    <scope>NUCLEOTIDE SEQUENCE [LARGE SCALE GENOMIC DNA]</scope>
    <source>
        <tissue evidence="2">Nenye</tissue>
    </source>
</reference>
<protein>
    <submittedName>
        <fullName evidence="2">Uncharacterized protein</fullName>
    </submittedName>
</protein>
<evidence type="ECO:0000313" key="3">
    <source>
        <dbReference type="Proteomes" id="UP001630127"/>
    </source>
</evidence>
<dbReference type="CDD" id="cd00065">
    <property type="entry name" value="FYVE_like_SF"/>
    <property type="match status" value="1"/>
</dbReference>
<dbReference type="Proteomes" id="UP001630127">
    <property type="component" value="Unassembled WGS sequence"/>
</dbReference>